<sequence>MKDSLPENEFNAIEVTLKCLANSVYQEILKKKQVQHRTLEEYNLYSKQVDDMMQDMLKGIYVTDIIKEAHMDMVNLMIEYIKVQEKIKTLSKRCKKVTFDILPNTKESDANIETKQCIIDLHSFDKKVFPLFHTNKLHE</sequence>
<dbReference type="AlphaFoldDB" id="A0A6C0JW83"/>
<protein>
    <submittedName>
        <fullName evidence="1">Uncharacterized protein</fullName>
    </submittedName>
</protein>
<reference evidence="1" key="1">
    <citation type="journal article" date="2020" name="Nature">
        <title>Giant virus diversity and host interactions through global metagenomics.</title>
        <authorList>
            <person name="Schulz F."/>
            <person name="Roux S."/>
            <person name="Paez-Espino D."/>
            <person name="Jungbluth S."/>
            <person name="Walsh D.A."/>
            <person name="Denef V.J."/>
            <person name="McMahon K.D."/>
            <person name="Konstantinidis K.T."/>
            <person name="Eloe-Fadrosh E.A."/>
            <person name="Kyrpides N.C."/>
            <person name="Woyke T."/>
        </authorList>
    </citation>
    <scope>NUCLEOTIDE SEQUENCE</scope>
    <source>
        <strain evidence="1">GVMAG-S-1074260-58</strain>
    </source>
</reference>
<accession>A0A6C0JW83</accession>
<evidence type="ECO:0000313" key="1">
    <source>
        <dbReference type="EMBL" id="QHU09181.1"/>
    </source>
</evidence>
<name>A0A6C0JW83_9ZZZZ</name>
<organism evidence="1">
    <name type="scientific">viral metagenome</name>
    <dbReference type="NCBI Taxonomy" id="1070528"/>
    <lineage>
        <taxon>unclassified sequences</taxon>
        <taxon>metagenomes</taxon>
        <taxon>organismal metagenomes</taxon>
    </lineage>
</organism>
<dbReference type="EMBL" id="MN740705">
    <property type="protein sequence ID" value="QHU09181.1"/>
    <property type="molecule type" value="Genomic_DNA"/>
</dbReference>
<proteinExistence type="predicted"/>